<reference evidence="2" key="1">
    <citation type="journal article" date="2022" name="Mol. Ecol. Resour.">
        <title>The genomes of chicory, endive, great burdock and yacon provide insights into Asteraceae palaeo-polyploidization history and plant inulin production.</title>
        <authorList>
            <person name="Fan W."/>
            <person name="Wang S."/>
            <person name="Wang H."/>
            <person name="Wang A."/>
            <person name="Jiang F."/>
            <person name="Liu H."/>
            <person name="Zhao H."/>
            <person name="Xu D."/>
            <person name="Zhang Y."/>
        </authorList>
    </citation>
    <scope>NUCLEOTIDE SEQUENCE [LARGE SCALE GENOMIC DNA]</scope>
    <source>
        <strain evidence="2">cv. Niubang</strain>
    </source>
</reference>
<dbReference type="Proteomes" id="UP001055879">
    <property type="component" value="Linkage Group LG14"/>
</dbReference>
<accession>A0ACB8Y508</accession>
<proteinExistence type="predicted"/>
<evidence type="ECO:0000313" key="2">
    <source>
        <dbReference type="Proteomes" id="UP001055879"/>
    </source>
</evidence>
<sequence length="894" mass="101641">MMLFLEGVDNRFLTVLQERVIIPKVWDKYIKTSKDKEKEKYKDTLFQVSDESSDEERSSATGRYITKKPKEYTDEDKRLIGLDSKVRAIIPLALPDEVYHSLVNISTAKEMWSTLCVLYEDREGRNDSDHQSEAYLSEADDEGEDTSFDHLTEEMGMLANFSKFKTTLLLIVSNLIENSLLLLLLKTPWINPKRNATHAERKANLLSNVEATLLGNPNPIHPTPQKRGNYDLSLQIDLTPDNLLPHLLKIILKGLKNIKQNIREKKERNENSHRRGKGLMVESHDWVDEPTSDSEKEITNKCLMAKLDDLGKTKDSDSMMDFSAECSSSSSQVHLFHSLSDDEKIEAYDSLTVLYHNEKDARKRANAQIKSLSSQLQVCISQLNLFDKTKAELEDLKTINFVLAKEKNKLFKQLQKEQEVFNKWTTSSKNLENVFKDRVTGDNKFGLGYGKMDDDYTPTQESLALSIQCIFVTPESLESLYPPSKTKTLPEEDQDSNELAKPVHDLFKTLNLKEASSSSSSIKKPSFRDKVKSVVFDLPSKRNMTPSSEGKSHINPTEFIPRSVNLKKSMGIFISSFPSSEKGILGLIPTVLPTPSKLPKSKPKGKDKRSSQESKKVFIYRKCYNYGDTFHLTKDCPKEHIDRYGQDGPSSSSSNLKGPTLKWVPKDLFVCVCRIDDCLITDRNFHIILSGSRKDNVYVINMSHKSADEKSICFISEDSEKNNWLWHKRLSHLNFKTLNALSNKKLVVGLPKISFSKEKLCASCEKGKLTKSSFKSKQCFSSTTPLQMLHMDLCGPVSTPILGGKSYILVIVDEFTRYTWVFFLRYKSDTSEKIINFIKKSEVLNGQIVRSVRSDNGTEFRNATLDAFFSDKGISQNFAAVRTPQQNGVVERKN</sequence>
<keyword evidence="2" id="KW-1185">Reference proteome</keyword>
<organism evidence="1 2">
    <name type="scientific">Arctium lappa</name>
    <name type="common">Greater burdock</name>
    <name type="synonym">Lappa major</name>
    <dbReference type="NCBI Taxonomy" id="4217"/>
    <lineage>
        <taxon>Eukaryota</taxon>
        <taxon>Viridiplantae</taxon>
        <taxon>Streptophyta</taxon>
        <taxon>Embryophyta</taxon>
        <taxon>Tracheophyta</taxon>
        <taxon>Spermatophyta</taxon>
        <taxon>Magnoliopsida</taxon>
        <taxon>eudicotyledons</taxon>
        <taxon>Gunneridae</taxon>
        <taxon>Pentapetalae</taxon>
        <taxon>asterids</taxon>
        <taxon>campanulids</taxon>
        <taxon>Asterales</taxon>
        <taxon>Asteraceae</taxon>
        <taxon>Carduoideae</taxon>
        <taxon>Cardueae</taxon>
        <taxon>Arctiinae</taxon>
        <taxon>Arctium</taxon>
    </lineage>
</organism>
<gene>
    <name evidence="1" type="ORF">L6452_37926</name>
</gene>
<evidence type="ECO:0000313" key="1">
    <source>
        <dbReference type="EMBL" id="KAI3678627.1"/>
    </source>
</evidence>
<comment type="caution">
    <text evidence="1">The sequence shown here is derived from an EMBL/GenBank/DDBJ whole genome shotgun (WGS) entry which is preliminary data.</text>
</comment>
<name>A0ACB8Y508_ARCLA</name>
<reference evidence="1 2" key="2">
    <citation type="journal article" date="2022" name="Mol. Ecol. Resour.">
        <title>The genomes of chicory, endive, great burdock and yacon provide insights into Asteraceae paleo-polyploidization history and plant inulin production.</title>
        <authorList>
            <person name="Fan W."/>
            <person name="Wang S."/>
            <person name="Wang H."/>
            <person name="Wang A."/>
            <person name="Jiang F."/>
            <person name="Liu H."/>
            <person name="Zhao H."/>
            <person name="Xu D."/>
            <person name="Zhang Y."/>
        </authorList>
    </citation>
    <scope>NUCLEOTIDE SEQUENCE [LARGE SCALE GENOMIC DNA]</scope>
    <source>
        <strain evidence="2">cv. Niubang</strain>
    </source>
</reference>
<protein>
    <submittedName>
        <fullName evidence="1">Uncharacterized protein</fullName>
    </submittedName>
</protein>
<dbReference type="EMBL" id="CM042060">
    <property type="protein sequence ID" value="KAI3678627.1"/>
    <property type="molecule type" value="Genomic_DNA"/>
</dbReference>